<feature type="chain" id="PRO_5039424103" evidence="1">
    <location>
        <begin position="23"/>
        <end position="400"/>
    </location>
</feature>
<accession>A0A9D2GVD3</accession>
<feature type="signal peptide" evidence="1">
    <location>
        <begin position="1"/>
        <end position="22"/>
    </location>
</feature>
<evidence type="ECO:0000256" key="1">
    <source>
        <dbReference type="SAM" id="SignalP"/>
    </source>
</evidence>
<dbReference type="Proteomes" id="UP000824176">
    <property type="component" value="Unassembled WGS sequence"/>
</dbReference>
<gene>
    <name evidence="2" type="ORF">H9804_06880</name>
</gene>
<organism evidence="2 3">
    <name type="scientific">Candidatus Mucispirillum faecigallinarum</name>
    <dbReference type="NCBI Taxonomy" id="2838699"/>
    <lineage>
        <taxon>Bacteria</taxon>
        <taxon>Pseudomonadati</taxon>
        <taxon>Deferribacterota</taxon>
        <taxon>Deferribacteres</taxon>
        <taxon>Deferribacterales</taxon>
        <taxon>Mucispirillaceae</taxon>
        <taxon>Mucispirillum</taxon>
    </lineage>
</organism>
<dbReference type="AlphaFoldDB" id="A0A9D2GVD3"/>
<proteinExistence type="predicted"/>
<name>A0A9D2GVD3_9BACT</name>
<evidence type="ECO:0000313" key="3">
    <source>
        <dbReference type="Proteomes" id="UP000824176"/>
    </source>
</evidence>
<protein>
    <submittedName>
        <fullName evidence="2">Uncharacterized protein</fullName>
    </submittedName>
</protein>
<keyword evidence="1" id="KW-0732">Signal</keyword>
<comment type="caution">
    <text evidence="2">The sequence shown here is derived from an EMBL/GenBank/DDBJ whole genome shotgun (WGS) entry which is preliminary data.</text>
</comment>
<sequence length="400" mass="45929">MKKLKIVLIMLINVLALNSVYAAEYTLPNAYDFFISRQAEKKDNLPQYIKPDYIRDDYIRKLPDLDNTSLGFFEKYPIEVHMDSKFSYSINANTFNMRDFFFTLGQTYHNDWLQLTGFVTAFGYFDTHFPDNDYEYGYVKGNAGLYDGGFQAVLFDRILVSARGRAVYDLSTNTFMLMNHFYDTTLDLSSNAPFFTDIQGYQLPQNMNGPGIRVGFIGKHYEIAYSQGDFMHGIPKALLARFNLPNIDLRFLYGHENRNAPVSWTNELSSHLVQVSSTFRYPFLNNKLWVNAIAEYTWRQNDVREVPQESVAPDGKHTVDAAGNLIPFAPDAHYVRLEQAIEYYMLNIALREIVQVRGGKTVFNLEYAIYGKFQAGPSEFTIGFQGSTDGRYYIAGGVKF</sequence>
<evidence type="ECO:0000313" key="2">
    <source>
        <dbReference type="EMBL" id="HIZ89651.1"/>
    </source>
</evidence>
<dbReference type="EMBL" id="DXAQ01000106">
    <property type="protein sequence ID" value="HIZ89651.1"/>
    <property type="molecule type" value="Genomic_DNA"/>
</dbReference>
<reference evidence="2" key="2">
    <citation type="submission" date="2021-04" db="EMBL/GenBank/DDBJ databases">
        <authorList>
            <person name="Gilroy R."/>
        </authorList>
    </citation>
    <scope>NUCLEOTIDE SEQUENCE</scope>
    <source>
        <strain evidence="2">ChiW4-1371</strain>
    </source>
</reference>
<reference evidence="2" key="1">
    <citation type="journal article" date="2021" name="PeerJ">
        <title>Extensive microbial diversity within the chicken gut microbiome revealed by metagenomics and culture.</title>
        <authorList>
            <person name="Gilroy R."/>
            <person name="Ravi A."/>
            <person name="Getino M."/>
            <person name="Pursley I."/>
            <person name="Horton D.L."/>
            <person name="Alikhan N.F."/>
            <person name="Baker D."/>
            <person name="Gharbi K."/>
            <person name="Hall N."/>
            <person name="Watson M."/>
            <person name="Adriaenssens E.M."/>
            <person name="Foster-Nyarko E."/>
            <person name="Jarju S."/>
            <person name="Secka A."/>
            <person name="Antonio M."/>
            <person name="Oren A."/>
            <person name="Chaudhuri R.R."/>
            <person name="La Ragione R."/>
            <person name="Hildebrand F."/>
            <person name="Pallen M.J."/>
        </authorList>
    </citation>
    <scope>NUCLEOTIDE SEQUENCE</scope>
    <source>
        <strain evidence="2">ChiW4-1371</strain>
    </source>
</reference>